<dbReference type="PANTHER" id="PTHR35524">
    <property type="entry name" value="ALPHA-ACETOLACTATE DECARBOXYLASE"/>
    <property type="match status" value="1"/>
</dbReference>
<dbReference type="EMBL" id="BQXH01000036">
    <property type="protein sequence ID" value="GKS82445.1"/>
    <property type="molecule type" value="Genomic_DNA"/>
</dbReference>
<reference evidence="10" key="1">
    <citation type="journal article" date="2022" name="Int. J. Syst. Evol. Microbiol.">
        <title>A novel species of lactic acid bacteria, Ligilactobacillus pabuli sp. nov., isolated from alfalfa silage.</title>
        <authorList>
            <person name="Tohno M."/>
            <person name="Tanizawa Y."/>
            <person name="Sawada H."/>
            <person name="Sakamoto M."/>
            <person name="Ohkuma M."/>
            <person name="Kobayashi H."/>
        </authorList>
    </citation>
    <scope>NUCLEOTIDE SEQUENCE</scope>
    <source>
        <strain evidence="10">AF129</strain>
    </source>
</reference>
<dbReference type="Proteomes" id="UP001055149">
    <property type="component" value="Unassembled WGS sequence"/>
</dbReference>
<protein>
    <recommendedName>
        <fullName evidence="5 9">Alpha-acetolactate decarboxylase</fullName>
        <ecNumber evidence="4 9">4.1.1.5</ecNumber>
    </recommendedName>
</protein>
<evidence type="ECO:0000256" key="7">
    <source>
        <dbReference type="ARBA" id="ARBA00023061"/>
    </source>
</evidence>
<comment type="pathway">
    <text evidence="2 9">Polyol metabolism; (R,R)-butane-2,3-diol biosynthesis; (R,R)-butane-2,3-diol from pyruvate: step 2/3.</text>
</comment>
<comment type="caution">
    <text evidence="10">The sequence shown here is derived from an EMBL/GenBank/DDBJ whole genome shotgun (WGS) entry which is preliminary data.</text>
</comment>
<evidence type="ECO:0000256" key="4">
    <source>
        <dbReference type="ARBA" id="ARBA00013204"/>
    </source>
</evidence>
<dbReference type="NCBIfam" id="TIGR01252">
    <property type="entry name" value="acetolac_decarb"/>
    <property type="match status" value="1"/>
</dbReference>
<dbReference type="Pfam" id="PF03306">
    <property type="entry name" value="AAL_decarboxy"/>
    <property type="match status" value="1"/>
</dbReference>
<dbReference type="PIRSF" id="PIRSF001332">
    <property type="entry name" value="Acetolac_decarb"/>
    <property type="match status" value="1"/>
</dbReference>
<dbReference type="InterPro" id="IPR005128">
    <property type="entry name" value="Acetolactate_a_deCO2ase"/>
</dbReference>
<keyword evidence="7 9" id="KW-0005">Acetoin biosynthesis</keyword>
<accession>A0ABQ5JK60</accession>
<evidence type="ECO:0000313" key="11">
    <source>
        <dbReference type="Proteomes" id="UP001055149"/>
    </source>
</evidence>
<gene>
    <name evidence="10" type="primary">alsD</name>
    <name evidence="10" type="ORF">LPAF129_21310</name>
</gene>
<evidence type="ECO:0000313" key="10">
    <source>
        <dbReference type="EMBL" id="GKS82445.1"/>
    </source>
</evidence>
<sequence length="239" mass="26044">MTQQQSKLYQHGTLATLVPGLFAGTMKLGEILKNGDTGIGTATGLGGEMIVLDGRPYLVKSTGEIDVLPAETMVPFATVHYADHDLPATVVHDLDEAHLGDVVFDKRALKNIFFAVQITGKFSHVKTRAVAAQERPYPPLSAVADQQAIFTEEDSQGTLVGYFSPELFQGMAAAGFHLHYLNDTHTMGGHVLDFTVSEGQLTLQPFSSVEQHFPVDNEEFMAHDFDLGQMDAKIKHSES</sequence>
<evidence type="ECO:0000256" key="3">
    <source>
        <dbReference type="ARBA" id="ARBA00007106"/>
    </source>
</evidence>
<evidence type="ECO:0000256" key="2">
    <source>
        <dbReference type="ARBA" id="ARBA00005170"/>
    </source>
</evidence>
<keyword evidence="11" id="KW-1185">Reference proteome</keyword>
<dbReference type="CDD" id="cd17299">
    <property type="entry name" value="acetolactate_decarboxylase"/>
    <property type="match status" value="1"/>
</dbReference>
<keyword evidence="8 9" id="KW-0456">Lyase</keyword>
<organism evidence="10 11">
    <name type="scientific">Ligilactobacillus pabuli</name>
    <dbReference type="NCBI Taxonomy" id="2886039"/>
    <lineage>
        <taxon>Bacteria</taxon>
        <taxon>Bacillati</taxon>
        <taxon>Bacillota</taxon>
        <taxon>Bacilli</taxon>
        <taxon>Lactobacillales</taxon>
        <taxon>Lactobacillaceae</taxon>
        <taxon>Ligilactobacillus</taxon>
    </lineage>
</organism>
<name>A0ABQ5JK60_9LACO</name>
<dbReference type="Gene3D" id="3.30.1330.80">
    <property type="entry name" value="Hypothetical protein, similar to alpha- acetolactate decarboxylase, domain 2"/>
    <property type="match status" value="2"/>
</dbReference>
<dbReference type="RefSeq" id="WP_244057107.1">
    <property type="nucleotide sequence ID" value="NZ_BQXH01000036.1"/>
</dbReference>
<evidence type="ECO:0000256" key="1">
    <source>
        <dbReference type="ARBA" id="ARBA00001784"/>
    </source>
</evidence>
<keyword evidence="6 9" id="KW-0210">Decarboxylase</keyword>
<proteinExistence type="inferred from homology"/>
<evidence type="ECO:0000256" key="9">
    <source>
        <dbReference type="PIRNR" id="PIRNR001332"/>
    </source>
</evidence>
<dbReference type="PANTHER" id="PTHR35524:SF1">
    <property type="entry name" value="ALPHA-ACETOLACTATE DECARBOXYLASE"/>
    <property type="match status" value="1"/>
</dbReference>
<evidence type="ECO:0000256" key="8">
    <source>
        <dbReference type="ARBA" id="ARBA00023239"/>
    </source>
</evidence>
<comment type="catalytic activity">
    <reaction evidence="1 9">
        <text>(2S)-2-acetolactate + H(+) = (R)-acetoin + CO2</text>
        <dbReference type="Rhea" id="RHEA:21580"/>
        <dbReference type="ChEBI" id="CHEBI:15378"/>
        <dbReference type="ChEBI" id="CHEBI:15686"/>
        <dbReference type="ChEBI" id="CHEBI:16526"/>
        <dbReference type="ChEBI" id="CHEBI:58476"/>
        <dbReference type="EC" id="4.1.1.5"/>
    </reaction>
</comment>
<dbReference type="EC" id="4.1.1.5" evidence="4 9"/>
<dbReference type="SUPFAM" id="SSF117856">
    <property type="entry name" value="AF0104/ALDC/Ptd012-like"/>
    <property type="match status" value="1"/>
</dbReference>
<evidence type="ECO:0000256" key="5">
    <source>
        <dbReference type="ARBA" id="ARBA00020164"/>
    </source>
</evidence>
<comment type="similarity">
    <text evidence="3 9">Belongs to the alpha-acetolactate decarboxylase family.</text>
</comment>
<evidence type="ECO:0000256" key="6">
    <source>
        <dbReference type="ARBA" id="ARBA00022793"/>
    </source>
</evidence>